<name>A0A386WD33_9ACTN</name>
<dbReference type="AlphaFoldDB" id="A0A386WD33"/>
<proteinExistence type="predicted"/>
<feature type="transmembrane region" description="Helical" evidence="1">
    <location>
        <begin position="20"/>
        <end position="43"/>
    </location>
</feature>
<reference evidence="2 3" key="1">
    <citation type="submission" date="2017-10" db="EMBL/GenBank/DDBJ databases">
        <title>Integration of genomic and chemical information greatly accelerates assignment of the full stereostructure of myelolactone, a potent inhibitor of myeloma from a marine-derived Micromonospora.</title>
        <authorList>
            <person name="Kim M.C."/>
            <person name="Machado H."/>
            <person name="Jensen P.R."/>
            <person name="Fenical W."/>
        </authorList>
    </citation>
    <scope>NUCLEOTIDE SEQUENCE [LARGE SCALE GENOMIC DNA]</scope>
    <source>
        <strain evidence="2 3">CNY-010</strain>
    </source>
</reference>
<evidence type="ECO:0000256" key="1">
    <source>
        <dbReference type="SAM" id="Phobius"/>
    </source>
</evidence>
<keyword evidence="1" id="KW-0472">Membrane</keyword>
<sequence length="254" mass="28357">MVSYPDAVLAAELPKVTDWMQAWGSLIGVFVSALAVIITGLLLRHEMRARRQDKEDRDAAQARLVSTRLELPEVGLNGYVENAIVTLKNHSDAPIHALTVVLREGGSDEERGFVGLDDADSPYRFEPYVSPGEELQFVYGFNVEVDPGDLMVFGEIHITFIDASGLSWSKVDTKAPVRLHGLNGKPRRGDTFWSVLWVYLWPISAPVGAVARFRDGLRLRAQESRQAVMRHMGNSINRRNSKRYAALNRRAGKS</sequence>
<keyword evidence="1" id="KW-1133">Transmembrane helix</keyword>
<protein>
    <submittedName>
        <fullName evidence="2">Uncharacterized protein</fullName>
    </submittedName>
</protein>
<accession>A0A386WD33</accession>
<evidence type="ECO:0000313" key="2">
    <source>
        <dbReference type="EMBL" id="AYF26081.1"/>
    </source>
</evidence>
<keyword evidence="1" id="KW-0812">Transmembrane</keyword>
<evidence type="ECO:0000313" key="3">
    <source>
        <dbReference type="Proteomes" id="UP000267804"/>
    </source>
</evidence>
<dbReference type="EMBL" id="CP024087">
    <property type="protein sequence ID" value="AYF26081.1"/>
    <property type="molecule type" value="Genomic_DNA"/>
</dbReference>
<dbReference type="KEGG" id="mtua:CSH63_01100"/>
<dbReference type="Proteomes" id="UP000267804">
    <property type="component" value="Chromosome"/>
</dbReference>
<organism evidence="2 3">
    <name type="scientific">Micromonospora tulbaghiae</name>
    <dbReference type="NCBI Taxonomy" id="479978"/>
    <lineage>
        <taxon>Bacteria</taxon>
        <taxon>Bacillati</taxon>
        <taxon>Actinomycetota</taxon>
        <taxon>Actinomycetes</taxon>
        <taxon>Micromonosporales</taxon>
        <taxon>Micromonosporaceae</taxon>
        <taxon>Micromonospora</taxon>
    </lineage>
</organism>
<gene>
    <name evidence="2" type="ORF">CSH63_01100</name>
</gene>